<feature type="coiled-coil region" evidence="1">
    <location>
        <begin position="995"/>
        <end position="1035"/>
    </location>
</feature>
<keyword evidence="1" id="KW-0175">Coiled coil</keyword>
<dbReference type="SUPFAM" id="SSF55781">
    <property type="entry name" value="GAF domain-like"/>
    <property type="match status" value="2"/>
</dbReference>
<proteinExistence type="predicted"/>
<gene>
    <name evidence="4" type="ORF">J9259_06650</name>
</gene>
<dbReference type="SMART" id="SM00065">
    <property type="entry name" value="GAF"/>
    <property type="match status" value="1"/>
</dbReference>
<dbReference type="Gene3D" id="3.30.450.20">
    <property type="entry name" value="PAS domain"/>
    <property type="match status" value="1"/>
</dbReference>
<comment type="caution">
    <text evidence="4">The sequence shown here is derived from an EMBL/GenBank/DDBJ whole genome shotgun (WGS) entry which is preliminary data.</text>
</comment>
<dbReference type="InterPro" id="IPR008553">
    <property type="entry name" value="DUF835"/>
</dbReference>
<evidence type="ECO:0000256" key="2">
    <source>
        <dbReference type="SAM" id="MobiDB-lite"/>
    </source>
</evidence>
<feature type="region of interest" description="Disordered" evidence="2">
    <location>
        <begin position="1"/>
        <end position="20"/>
    </location>
</feature>
<organism evidence="4 5">
    <name type="scientific">Candidatus Sysuiplasma superficiale</name>
    <dbReference type="NCBI Taxonomy" id="2823368"/>
    <lineage>
        <taxon>Archaea</taxon>
        <taxon>Methanobacteriati</taxon>
        <taxon>Thermoplasmatota</taxon>
        <taxon>Thermoplasmata</taxon>
        <taxon>Candidatus Sysuiplasmatales</taxon>
        <taxon>Candidatus Sysuiplasmataceae</taxon>
        <taxon>Candidatus Sysuiplasma</taxon>
    </lineage>
</organism>
<accession>A0A8J7YQ08</accession>
<reference evidence="4" key="1">
    <citation type="submission" date="2021-04" db="EMBL/GenBank/DDBJ databases">
        <title>Genomic insights into ecological role and evolution of a novel Thermoplasmata order Candidatus Sysuiplasmatales.</title>
        <authorList>
            <person name="Yuan Y."/>
        </authorList>
    </citation>
    <scope>NUCLEOTIDE SEQUENCE</scope>
    <source>
        <strain evidence="4">YP2-bin.285</strain>
    </source>
</reference>
<dbReference type="Pfam" id="PF05763">
    <property type="entry name" value="DUF835"/>
    <property type="match status" value="1"/>
</dbReference>
<dbReference type="InterPro" id="IPR000014">
    <property type="entry name" value="PAS"/>
</dbReference>
<evidence type="ECO:0000313" key="5">
    <source>
        <dbReference type="Proteomes" id="UP000716004"/>
    </source>
</evidence>
<dbReference type="InterPro" id="IPR035965">
    <property type="entry name" value="PAS-like_dom_sf"/>
</dbReference>
<dbReference type="EMBL" id="JAGVSJ010000016">
    <property type="protein sequence ID" value="MBX8632178.1"/>
    <property type="molecule type" value="Genomic_DNA"/>
</dbReference>
<dbReference type="Pfam" id="PF13185">
    <property type="entry name" value="GAF_2"/>
    <property type="match status" value="1"/>
</dbReference>
<sequence length="1344" mass="148933">MSFKQLEDRSVAGRGRELSDSTGTGVYGRIVGLGVEALSESVNWKSMLASFSRSVTKWRPDICIAFVVMGKDMKFKWSTHAELLAGGDIPYEDLLPLKAEFLGDRTAVSADSGIKLIAEISAMTGISEFVLFRGGESVSRSLYMYVGCSRNLSEEEESAFSLVNIVFGHLLGHEISATQQAARSMRLAAVVEALANIHDGTVKGGSLNRIADLIQKWLAVDYVAITVEEETGTNLELAGMSETLTSLYDTPQSLKLGGSHLFAGYGLEAVTVSDFGKSGYRPLASGSKWAALIPVDTGASRRMMMILESESQSPFDEAEMKEISLISRAIGTKIALGLSIAEREKRMKLRDLLLEELLLLQREGDPVKIAEEILNFIDTVIHANISVFYILDQSRSMLIPIQSHGIFSEEMLSYSVRIGEGIVGRAISRDKPELIHDAHTDARSVNIPGTPNEPESILSIPIRTIKEDIGVIALHRIGRRTFSGDEMEMAEVIAKQFSAVIERTNSFSELKKTLADLESEKHLRVMLAEYIRSAADERSIAKLADSALELSREICMCGNGMLLLRVRGEQKLHFLAGDRHLREACAPGVSSAGFDSALKNTARLATRTHIIENAVDIDSMEEILGLSGEGAGHPPPVYNMLIHESEEYRGHSVVLVGFDFRTELRKELFRNAVTQELLDFLTIRMTAVGRADETERRLGHLQKMSDFKDSVNREYDTPAIYMTVASAMTEKTGAAFAAVYSIDYERGILAQIASSQSSYQPPKEILMKTVPGLAEKLNGISGTGVIDVNGDESAFHDLFSNKIAVSRLKSVETPDAVILTGFRDIEELNRNIAFISEASEYLEGRIRQLETVYRERQNAGLTGIIDDVGRKIASERNLTRMLDSLASAAGHIIGCEYSLTGVVSSSYIEWNGFFETRIPETIDRLAIKTAESGETIIVNNFTSSQIDSDPNLSQTVRDMLIFPVFKKTEGGIPILVLLLNKFEGRGFTEKDIWILDKLSANIVSSVRNMEMLRKESQLKRNAESVRNELLEILNEMEFPIIKVDASGNIEFANSQAEKLLLPDSDSEELKIIPMLDEKDSLQVVEFIDNLKRGEKFDSTYTFVTPSGTRRFSVSGIPIHGKGKRKGTILMLKQEQAQVAMREGGTAETEEQQSTRHAEIEGIRYSLRRGYIYLVGEQRPDVAYLALSDLSKAGFDILAITRQHPTKLREKYSLNGAEIRWLTQVVGSNNLDPSKLSMITGAVLSFIDRHDNSAVFLDGLEYLLSNNSIVRVIGMIENIMQKAVDRGAVVIVSADRLTFEQKDLAIIEKLFEQLDAGDMKRRYLNADIERFGRDSEDRADSDANR</sequence>
<feature type="compositionally biased region" description="Basic and acidic residues" evidence="2">
    <location>
        <begin position="1"/>
        <end position="19"/>
    </location>
</feature>
<evidence type="ECO:0000313" key="4">
    <source>
        <dbReference type="EMBL" id="MBX8632178.1"/>
    </source>
</evidence>
<dbReference type="SUPFAM" id="SSF55785">
    <property type="entry name" value="PYP-like sensor domain (PAS domain)"/>
    <property type="match status" value="1"/>
</dbReference>
<feature type="domain" description="GAF" evidence="3">
    <location>
        <begin position="365"/>
        <end position="511"/>
    </location>
</feature>
<protein>
    <submittedName>
        <fullName evidence="4">DUF835 domain-containing protein</fullName>
    </submittedName>
</protein>
<dbReference type="Gene3D" id="3.30.450.40">
    <property type="match status" value="2"/>
</dbReference>
<dbReference type="InterPro" id="IPR003018">
    <property type="entry name" value="GAF"/>
</dbReference>
<dbReference type="Proteomes" id="UP000716004">
    <property type="component" value="Unassembled WGS sequence"/>
</dbReference>
<name>A0A8J7YQ08_9ARCH</name>
<dbReference type="CDD" id="cd00130">
    <property type="entry name" value="PAS"/>
    <property type="match status" value="1"/>
</dbReference>
<evidence type="ECO:0000256" key="1">
    <source>
        <dbReference type="SAM" id="Coils"/>
    </source>
</evidence>
<dbReference type="InterPro" id="IPR029016">
    <property type="entry name" value="GAF-like_dom_sf"/>
</dbReference>
<evidence type="ECO:0000259" key="3">
    <source>
        <dbReference type="SMART" id="SM00065"/>
    </source>
</evidence>